<keyword evidence="5" id="KW-0732">Signal</keyword>
<name>A0A4P9ZC12_9ASCO</name>
<keyword evidence="3" id="KW-0134">Cell wall</keyword>
<dbReference type="GO" id="GO:0071555">
    <property type="term" value="P:cell wall organization"/>
    <property type="evidence" value="ECO:0007669"/>
    <property type="project" value="TreeGrafter"/>
</dbReference>
<protein>
    <submittedName>
        <fullName evidence="8">Glycoside hydrolase</fullName>
    </submittedName>
</protein>
<keyword evidence="4" id="KW-0964">Secreted</keyword>
<dbReference type="InterPro" id="IPR017853">
    <property type="entry name" value="GH"/>
</dbReference>
<dbReference type="PANTHER" id="PTHR16631:SF24">
    <property type="entry name" value="FAMILY 17 GLUCOSIDASE SCW11-RELATED"/>
    <property type="match status" value="1"/>
</dbReference>
<dbReference type="GO" id="GO:0005576">
    <property type="term" value="C:extracellular region"/>
    <property type="evidence" value="ECO:0007669"/>
    <property type="project" value="TreeGrafter"/>
</dbReference>
<evidence type="ECO:0000256" key="3">
    <source>
        <dbReference type="ARBA" id="ARBA00022512"/>
    </source>
</evidence>
<dbReference type="PANTHER" id="PTHR16631">
    <property type="entry name" value="GLUCAN 1,3-BETA-GLUCOSIDASE"/>
    <property type="match status" value="1"/>
</dbReference>
<evidence type="ECO:0000256" key="4">
    <source>
        <dbReference type="ARBA" id="ARBA00022525"/>
    </source>
</evidence>
<dbReference type="GO" id="GO:0009277">
    <property type="term" value="C:fungal-type cell wall"/>
    <property type="evidence" value="ECO:0007669"/>
    <property type="project" value="TreeGrafter"/>
</dbReference>
<keyword evidence="9" id="KW-1185">Reference proteome</keyword>
<evidence type="ECO:0000256" key="7">
    <source>
        <dbReference type="ARBA" id="ARBA00023295"/>
    </source>
</evidence>
<evidence type="ECO:0000313" key="8">
    <source>
        <dbReference type="EMBL" id="RKP30394.1"/>
    </source>
</evidence>
<dbReference type="InterPro" id="IPR050732">
    <property type="entry name" value="Beta-glucan_modifiers"/>
</dbReference>
<evidence type="ECO:0000256" key="2">
    <source>
        <dbReference type="ARBA" id="ARBA00008773"/>
    </source>
</evidence>
<comment type="subcellular location">
    <subcellularLocation>
        <location evidence="1">Secreted</location>
        <location evidence="1">Cell wall</location>
    </subcellularLocation>
</comment>
<gene>
    <name evidence="8" type="ORF">METBISCDRAFT_23307</name>
</gene>
<evidence type="ECO:0000256" key="6">
    <source>
        <dbReference type="ARBA" id="ARBA00022801"/>
    </source>
</evidence>
<dbReference type="EMBL" id="ML004459">
    <property type="protein sequence ID" value="RKP30394.1"/>
    <property type="molecule type" value="Genomic_DNA"/>
</dbReference>
<dbReference type="GO" id="GO:0009986">
    <property type="term" value="C:cell surface"/>
    <property type="evidence" value="ECO:0007669"/>
    <property type="project" value="TreeGrafter"/>
</dbReference>
<organism evidence="8 9">
    <name type="scientific">Metschnikowia bicuspidata</name>
    <dbReference type="NCBI Taxonomy" id="27322"/>
    <lineage>
        <taxon>Eukaryota</taxon>
        <taxon>Fungi</taxon>
        <taxon>Dikarya</taxon>
        <taxon>Ascomycota</taxon>
        <taxon>Saccharomycotina</taxon>
        <taxon>Pichiomycetes</taxon>
        <taxon>Metschnikowiaceae</taxon>
        <taxon>Metschnikowia</taxon>
    </lineage>
</organism>
<proteinExistence type="inferred from homology"/>
<dbReference type="OrthoDB" id="4082933at2759"/>
<evidence type="ECO:0000256" key="5">
    <source>
        <dbReference type="ARBA" id="ARBA00022729"/>
    </source>
</evidence>
<reference evidence="9" key="1">
    <citation type="journal article" date="2018" name="Nat. Microbiol.">
        <title>Leveraging single-cell genomics to expand the fungal tree of life.</title>
        <authorList>
            <person name="Ahrendt S.R."/>
            <person name="Quandt C.A."/>
            <person name="Ciobanu D."/>
            <person name="Clum A."/>
            <person name="Salamov A."/>
            <person name="Andreopoulos B."/>
            <person name="Cheng J.F."/>
            <person name="Woyke T."/>
            <person name="Pelin A."/>
            <person name="Henrissat B."/>
            <person name="Reynolds N.K."/>
            <person name="Benny G.L."/>
            <person name="Smith M.E."/>
            <person name="James T.Y."/>
            <person name="Grigoriev I.V."/>
        </authorList>
    </citation>
    <scope>NUCLEOTIDE SEQUENCE [LARGE SCALE GENOMIC DNA]</scope>
    <source>
        <strain evidence="9">Baker2002</strain>
    </source>
</reference>
<evidence type="ECO:0000313" key="9">
    <source>
        <dbReference type="Proteomes" id="UP000268321"/>
    </source>
</evidence>
<dbReference type="AlphaFoldDB" id="A0A4P9ZC12"/>
<comment type="similarity">
    <text evidence="2">Belongs to the glycosyl hydrolase 17 family.</text>
</comment>
<dbReference type="GO" id="GO:0042973">
    <property type="term" value="F:glucan endo-1,3-beta-D-glucosidase activity"/>
    <property type="evidence" value="ECO:0007669"/>
    <property type="project" value="TreeGrafter"/>
</dbReference>
<dbReference type="Proteomes" id="UP000268321">
    <property type="component" value="Unassembled WGS sequence"/>
</dbReference>
<dbReference type="Gene3D" id="3.20.20.80">
    <property type="entry name" value="Glycosidases"/>
    <property type="match status" value="1"/>
</dbReference>
<keyword evidence="7" id="KW-0326">Glycosidase</keyword>
<accession>A0A4P9ZC12</accession>
<evidence type="ECO:0000256" key="1">
    <source>
        <dbReference type="ARBA" id="ARBA00004191"/>
    </source>
</evidence>
<dbReference type="SUPFAM" id="SSF51445">
    <property type="entry name" value="(Trans)glycosidases"/>
    <property type="match status" value="1"/>
</dbReference>
<sequence>MPPQGMAWSPFNIGFSPRNENEIISDMNFIKEQGIPRIRIYGTDGIIDPILFNTCKKLGIKIDQGLWIGQGGVNEVDWQVDKIIGWAKVNGWDIFTSIIVGSEPILRGDTTALALILKITEVKAKLAVNGYHGLISTSEVLNTYKNNPSLCRDSPIDFVGLHAHLFFTGRAPEEAGQFILAEKENTERICNKPVRILETGFPTAGRANGKSIPSEENQKLVLNLILSATNGDVTLMSLFDDVWKHPGPFEIEQHFGIFKPPH</sequence>
<keyword evidence="6 8" id="KW-0378">Hydrolase</keyword>